<keyword evidence="1" id="KW-0175">Coiled coil</keyword>
<reference evidence="3 4" key="1">
    <citation type="journal article" date="2023" name="Commun. Biol.">
        <title>Genome analysis of Parmales, the sister group of diatoms, reveals the evolutionary specialization of diatoms from phago-mixotrophs to photoautotrophs.</title>
        <authorList>
            <person name="Ban H."/>
            <person name="Sato S."/>
            <person name="Yoshikawa S."/>
            <person name="Yamada K."/>
            <person name="Nakamura Y."/>
            <person name="Ichinomiya M."/>
            <person name="Sato N."/>
            <person name="Blanc-Mathieu R."/>
            <person name="Endo H."/>
            <person name="Kuwata A."/>
            <person name="Ogata H."/>
        </authorList>
    </citation>
    <scope>NUCLEOTIDE SEQUENCE [LARGE SCALE GENOMIC DNA]</scope>
</reference>
<organism evidence="3 4">
    <name type="scientific">Tetraparma gracilis</name>
    <dbReference type="NCBI Taxonomy" id="2962635"/>
    <lineage>
        <taxon>Eukaryota</taxon>
        <taxon>Sar</taxon>
        <taxon>Stramenopiles</taxon>
        <taxon>Ochrophyta</taxon>
        <taxon>Bolidophyceae</taxon>
        <taxon>Parmales</taxon>
        <taxon>Triparmaceae</taxon>
        <taxon>Tetraparma</taxon>
    </lineage>
</organism>
<proteinExistence type="predicted"/>
<protein>
    <recommendedName>
        <fullName evidence="5">Armadillo-type fold</fullName>
    </recommendedName>
</protein>
<feature type="region of interest" description="Disordered" evidence="2">
    <location>
        <begin position="1"/>
        <end position="50"/>
    </location>
</feature>
<evidence type="ECO:0000256" key="1">
    <source>
        <dbReference type="SAM" id="Coils"/>
    </source>
</evidence>
<evidence type="ECO:0000313" key="3">
    <source>
        <dbReference type="EMBL" id="GMI19761.1"/>
    </source>
</evidence>
<dbReference type="InterPro" id="IPR016024">
    <property type="entry name" value="ARM-type_fold"/>
</dbReference>
<dbReference type="Gene3D" id="1.25.10.10">
    <property type="entry name" value="Leucine-rich Repeat Variant"/>
    <property type="match status" value="1"/>
</dbReference>
<evidence type="ECO:0008006" key="5">
    <source>
        <dbReference type="Google" id="ProtNLM"/>
    </source>
</evidence>
<evidence type="ECO:0000313" key="4">
    <source>
        <dbReference type="Proteomes" id="UP001165060"/>
    </source>
</evidence>
<gene>
    <name evidence="3" type="ORF">TeGR_g2809</name>
</gene>
<dbReference type="SUPFAM" id="SSF48371">
    <property type="entry name" value="ARM repeat"/>
    <property type="match status" value="1"/>
</dbReference>
<evidence type="ECO:0000256" key="2">
    <source>
        <dbReference type="SAM" id="MobiDB-lite"/>
    </source>
</evidence>
<name>A0ABQ6M5G0_9STRA</name>
<dbReference type="Proteomes" id="UP001165060">
    <property type="component" value="Unassembled WGS sequence"/>
</dbReference>
<keyword evidence="4" id="KW-1185">Reference proteome</keyword>
<feature type="coiled-coil region" evidence="1">
    <location>
        <begin position="73"/>
        <end position="100"/>
    </location>
</feature>
<sequence length="650" mass="71985">MNNFSDLSVLTQPPSSPSHSTSSPTNRPKSRQHPLHPSSGSALPASNLLAETSDLQHWESSSLASVFSEQRQAARADTKIAALEAAMAELSEAHRLERNKYRNSGRKVREEKEESRRVEMDALLESQAREYMAIEEENTRRAFHFIAKSDREIEYLEGRNELYHKEGTDYGAILDRILMVRLRKAANDPAKLKVEMERFPDNVQLHEMVCKMLAANLFASAPPYKLADACLKSGICEVLSQILARNTADSRLMNNVFLITACTTLVNAICERCHAAKEAFPLATMLALGRVVQSERYRMDSRMLIKALKCITTLCDCTPEQRKIAATAGIPQIVLRCMLLTQRDWRVSYLSVACLEMVLLRCPETKRVASVPSDETPGAPPFTAVDAALLMLSRYSSDESFENNDVNAKCCRAALLLIKSMVSKDDGGVMKAFVLDEFLPYALFAKEFVKKGGVKALVDAATYHAHMTANVAYFLNTMHALIANHCQPDFALEQGVAEQAAVADLCLAAMVAQRGNVVVLWSALCVLAMLCEADQKTALVIEAWGKVKKVEDDDDDDMEEATEEGSVSFDSVDGCKLIVKTMSKNRQHVPLQELSCRLICRMCRSLDGRMGLLRCDAIPVLEEIKATHNALPYLALANKTLLALETGQAI</sequence>
<feature type="compositionally biased region" description="Polar residues" evidence="2">
    <location>
        <begin position="1"/>
        <end position="12"/>
    </location>
</feature>
<dbReference type="InterPro" id="IPR011989">
    <property type="entry name" value="ARM-like"/>
</dbReference>
<accession>A0ABQ6M5G0</accession>
<dbReference type="EMBL" id="BRYB01001176">
    <property type="protein sequence ID" value="GMI19761.1"/>
    <property type="molecule type" value="Genomic_DNA"/>
</dbReference>
<comment type="caution">
    <text evidence="3">The sequence shown here is derived from an EMBL/GenBank/DDBJ whole genome shotgun (WGS) entry which is preliminary data.</text>
</comment>